<keyword evidence="2" id="KW-0732">Signal</keyword>
<evidence type="ECO:0000313" key="4">
    <source>
        <dbReference type="Proteomes" id="UP000070080"/>
    </source>
</evidence>
<feature type="chain" id="PRO_5007460153" evidence="2">
    <location>
        <begin position="29"/>
        <end position="443"/>
    </location>
</feature>
<accession>A0A133YH34</accession>
<proteinExistence type="predicted"/>
<protein>
    <submittedName>
        <fullName evidence="3">Signal peptide protein, YSIRK family</fullName>
    </submittedName>
</protein>
<dbReference type="AlphaFoldDB" id="A0A133YH34"/>
<evidence type="ECO:0000256" key="2">
    <source>
        <dbReference type="SAM" id="SignalP"/>
    </source>
</evidence>
<dbReference type="Proteomes" id="UP000070080">
    <property type="component" value="Unassembled WGS sequence"/>
</dbReference>
<feature type="region of interest" description="Disordered" evidence="1">
    <location>
        <begin position="77"/>
        <end position="97"/>
    </location>
</feature>
<name>A0A133YH34_9FIRM</name>
<evidence type="ECO:0000256" key="1">
    <source>
        <dbReference type="SAM" id="MobiDB-lite"/>
    </source>
</evidence>
<dbReference type="RefSeq" id="WP_066712520.1">
    <property type="nucleotide sequence ID" value="NZ_JARFNM010000001.1"/>
</dbReference>
<organism evidence="3 4">
    <name type="scientific">Amygdalobacter nucleatus</name>
    <dbReference type="NCBI Taxonomy" id="3029274"/>
    <lineage>
        <taxon>Bacteria</taxon>
        <taxon>Bacillati</taxon>
        <taxon>Bacillota</taxon>
        <taxon>Clostridia</taxon>
        <taxon>Eubacteriales</taxon>
        <taxon>Oscillospiraceae</taxon>
        <taxon>Amygdalobacter</taxon>
    </lineage>
</organism>
<sequence>MAIFKNSRPLASVLASSLLLLSACQIQASTSIKIDPSSAQEAKEPSMTYGVKDNSIYEQPKVVRYNPYTGDKKVIFEAPPTPSNLNQPASDDISDEDIPVPTLPKVEIKQRLSAKLADVYGEQRSAMFDAQVASLNLQERKAVDALRHIITAPFAKNNTIVTPFYLPSSLSSTWIAERCYYELSHELKDRQVKCSALADLAQKHWQYTPNWASVNSQFISYDASKQVFNLKDANAWSQARFLGTDLIDLSIKSNADNFYITAHEIRYESLNNLLNNNEQKSILRDAGIITCGDWLIGYYDNRFPETHVRNGGIIFANYYWLDATCYELAADSNKKDYYLLGKSMAIGNSDNKSYKPRPCQPVASKSINFLPAQLNLKAKEHYLAAALPKRPQFNEQVVASYTSNDKLLYLNIPFNNYVLAFSLDRENAKKPAFILQAKLKAMN</sequence>
<evidence type="ECO:0000313" key="3">
    <source>
        <dbReference type="EMBL" id="KXB42491.1"/>
    </source>
</evidence>
<keyword evidence="4" id="KW-1185">Reference proteome</keyword>
<feature type="signal peptide" evidence="2">
    <location>
        <begin position="1"/>
        <end position="28"/>
    </location>
</feature>
<dbReference type="EMBL" id="LSCV01000002">
    <property type="protein sequence ID" value="KXB42491.1"/>
    <property type="molecule type" value="Genomic_DNA"/>
</dbReference>
<gene>
    <name evidence="3" type="ORF">HMPREF1872_00167</name>
</gene>
<reference evidence="4" key="1">
    <citation type="submission" date="2016-01" db="EMBL/GenBank/DDBJ databases">
        <authorList>
            <person name="Mitreva M."/>
            <person name="Pepin K.H."/>
            <person name="Mihindukulasuriya K.A."/>
            <person name="Fulton R."/>
            <person name="Fronick C."/>
            <person name="O'Laughlin M."/>
            <person name="Miner T."/>
            <person name="Herter B."/>
            <person name="Rosa B.A."/>
            <person name="Cordes M."/>
            <person name="Tomlinson C."/>
            <person name="Wollam A."/>
            <person name="Palsikar V.B."/>
            <person name="Mardis E.R."/>
            <person name="Wilson R.K."/>
        </authorList>
    </citation>
    <scope>NUCLEOTIDE SEQUENCE [LARGE SCALE GENOMIC DNA]</scope>
    <source>
        <strain evidence="4">KA00274</strain>
    </source>
</reference>
<comment type="caution">
    <text evidence="3">The sequence shown here is derived from an EMBL/GenBank/DDBJ whole genome shotgun (WGS) entry which is preliminary data.</text>
</comment>
<dbReference type="PROSITE" id="PS51257">
    <property type="entry name" value="PROKAR_LIPOPROTEIN"/>
    <property type="match status" value="1"/>
</dbReference>